<feature type="transmembrane region" description="Helical" evidence="1">
    <location>
        <begin position="21"/>
        <end position="44"/>
    </location>
</feature>
<dbReference type="GeneID" id="93348408"/>
<evidence type="ECO:0000256" key="1">
    <source>
        <dbReference type="SAM" id="Phobius"/>
    </source>
</evidence>
<proteinExistence type="predicted"/>
<dbReference type="RefSeq" id="WP_019688817.1">
    <property type="nucleotide sequence ID" value="NZ_CP036496.1"/>
</dbReference>
<dbReference type="InterPro" id="IPR032820">
    <property type="entry name" value="ATPase_put"/>
</dbReference>
<protein>
    <submittedName>
        <fullName evidence="2">Putative F0F1-ATPase subunit</fullName>
    </submittedName>
</protein>
<organism evidence="2 3">
    <name type="scientific">Paenibacillus polymyxa</name>
    <name type="common">Bacillus polymyxa</name>
    <dbReference type="NCBI Taxonomy" id="1406"/>
    <lineage>
        <taxon>Bacteria</taxon>
        <taxon>Bacillati</taxon>
        <taxon>Bacillota</taxon>
        <taxon>Bacilli</taxon>
        <taxon>Bacillales</taxon>
        <taxon>Paenibacillaceae</taxon>
        <taxon>Paenibacillus</taxon>
    </lineage>
</organism>
<accession>A0A378Y6H8</accession>
<dbReference type="AlphaFoldDB" id="A0A378Y6H8"/>
<dbReference type="EMBL" id="UGSC01000001">
    <property type="protein sequence ID" value="SUA72150.1"/>
    <property type="molecule type" value="Genomic_DNA"/>
</dbReference>
<keyword evidence="1" id="KW-0472">Membrane</keyword>
<reference evidence="2 3" key="1">
    <citation type="submission" date="2018-06" db="EMBL/GenBank/DDBJ databases">
        <authorList>
            <consortium name="Pathogen Informatics"/>
            <person name="Doyle S."/>
        </authorList>
    </citation>
    <scope>NUCLEOTIDE SEQUENCE [LARGE SCALE GENOMIC DNA]</scope>
    <source>
        <strain evidence="2 3">NCTC10343</strain>
    </source>
</reference>
<dbReference type="Pfam" id="PF09527">
    <property type="entry name" value="ATPase_gene1"/>
    <property type="match status" value="1"/>
</dbReference>
<evidence type="ECO:0000313" key="3">
    <source>
        <dbReference type="Proteomes" id="UP000254400"/>
    </source>
</evidence>
<name>A0A378Y6H8_PAEPO</name>
<keyword evidence="1" id="KW-1133">Transmembrane helix</keyword>
<keyword evidence="1" id="KW-0812">Transmembrane</keyword>
<feature type="transmembrane region" description="Helical" evidence="1">
    <location>
        <begin position="56"/>
        <end position="78"/>
    </location>
</feature>
<dbReference type="Proteomes" id="UP000254400">
    <property type="component" value="Unassembled WGS sequence"/>
</dbReference>
<gene>
    <name evidence="2" type="ORF">NCTC10343_05103</name>
</gene>
<evidence type="ECO:0000313" key="2">
    <source>
        <dbReference type="EMBL" id="SUA72150.1"/>
    </source>
</evidence>
<sequence>MRKVVKPSKQNNNRNNTGNAFKAIGMVSAIGIDLTICTLGGFYAGKWLDTKLGGSGIWIGVSVLAGLVVGALSIALVIGKVLRDNHE</sequence>